<keyword evidence="13 15" id="KW-0486">Methionine biosynthesis</keyword>
<comment type="caution">
    <text evidence="15">Lacks conserved residue(s) required for the propagation of feature annotation.</text>
</comment>
<evidence type="ECO:0000256" key="7">
    <source>
        <dbReference type="ARBA" id="ARBA00022605"/>
    </source>
</evidence>
<evidence type="ECO:0000256" key="15">
    <source>
        <dbReference type="HAMAP-Rule" id="MF_02121"/>
    </source>
</evidence>
<evidence type="ECO:0000256" key="8">
    <source>
        <dbReference type="ARBA" id="ARBA00022697"/>
    </source>
</evidence>
<evidence type="ECO:0000256" key="9">
    <source>
        <dbReference type="ARBA" id="ARBA00022857"/>
    </source>
</evidence>
<dbReference type="CDD" id="cd02316">
    <property type="entry name" value="VcASADH2_like_N"/>
    <property type="match status" value="1"/>
</dbReference>
<feature type="active site" description="Acyl-thioester intermediate" evidence="15">
    <location>
        <position position="132"/>
    </location>
</feature>
<dbReference type="SUPFAM" id="SSF51735">
    <property type="entry name" value="NAD(P)-binding Rossmann-fold domains"/>
    <property type="match status" value="1"/>
</dbReference>
<dbReference type="InterPro" id="IPR000534">
    <property type="entry name" value="Semialdehyde_DH_NAD-bd"/>
</dbReference>
<keyword evidence="11 15" id="KW-0560">Oxidoreductase</keyword>
<feature type="binding site" evidence="15">
    <location>
        <begin position="42"/>
        <end position="43"/>
    </location>
    <ligand>
        <name>NADP(+)</name>
        <dbReference type="ChEBI" id="CHEBI:58349"/>
    </ligand>
</feature>
<dbReference type="CDD" id="cd18131">
    <property type="entry name" value="ASADH_C_bac_euk_like"/>
    <property type="match status" value="1"/>
</dbReference>
<dbReference type="PROSITE" id="PS01103">
    <property type="entry name" value="ASD"/>
    <property type="match status" value="1"/>
</dbReference>
<evidence type="ECO:0000256" key="14">
    <source>
        <dbReference type="ARBA" id="ARBA00047891"/>
    </source>
</evidence>
<evidence type="ECO:0000256" key="10">
    <source>
        <dbReference type="ARBA" id="ARBA00022915"/>
    </source>
</evidence>
<evidence type="ECO:0000256" key="6">
    <source>
        <dbReference type="ARBA" id="ARBA00013120"/>
    </source>
</evidence>
<dbReference type="Gene3D" id="3.30.360.10">
    <property type="entry name" value="Dihydrodipicolinate Reductase, domain 2"/>
    <property type="match status" value="1"/>
</dbReference>
<feature type="binding site" evidence="15">
    <location>
        <begin position="14"/>
        <end position="17"/>
    </location>
    <ligand>
        <name>NADP(+)</name>
        <dbReference type="ChEBI" id="CHEBI:58349"/>
    </ligand>
</feature>
<dbReference type="HAMAP" id="MF_02121">
    <property type="entry name" value="ASADH"/>
    <property type="match status" value="1"/>
</dbReference>
<accession>A0ABT1ZFV4</accession>
<evidence type="ECO:0000256" key="3">
    <source>
        <dbReference type="ARBA" id="ARBA00005097"/>
    </source>
</evidence>
<name>A0ABT1ZFV4_9MICO</name>
<evidence type="ECO:0000313" key="17">
    <source>
        <dbReference type="EMBL" id="MCS0499592.1"/>
    </source>
</evidence>
<evidence type="ECO:0000256" key="1">
    <source>
        <dbReference type="ARBA" id="ARBA00005021"/>
    </source>
</evidence>
<keyword evidence="10 15" id="KW-0220">Diaminopimelate biosynthesis</keyword>
<keyword evidence="9 15" id="KW-0521">NADP</keyword>
<evidence type="ECO:0000256" key="2">
    <source>
        <dbReference type="ARBA" id="ARBA00005076"/>
    </source>
</evidence>
<comment type="function">
    <text evidence="15">Catalyzes the NADPH-dependent formation of L-aspartate-semialdehyde (L-ASA) by the reductive dephosphorylation of L-aspartyl-4-phosphate.</text>
</comment>
<protein>
    <recommendedName>
        <fullName evidence="6 15">Aspartate-semialdehyde dehydrogenase</fullName>
        <shortName evidence="15">ASA dehydrogenase</shortName>
        <shortName evidence="15">ASADH</shortName>
        <ecNumber evidence="6 15">1.2.1.11</ecNumber>
    </recommendedName>
    <alternativeName>
        <fullName evidence="15">Aspartate-beta-semialdehyde dehydrogenase</fullName>
    </alternativeName>
</protein>
<feature type="binding site" evidence="15">
    <location>
        <begin position="162"/>
        <end position="163"/>
    </location>
    <ligand>
        <name>NADP(+)</name>
        <dbReference type="ChEBI" id="CHEBI:58349"/>
    </ligand>
</feature>
<organism evidence="17 18">
    <name type="scientific">Protaetiibacter mangrovi</name>
    <dbReference type="NCBI Taxonomy" id="2970926"/>
    <lineage>
        <taxon>Bacteria</taxon>
        <taxon>Bacillati</taxon>
        <taxon>Actinomycetota</taxon>
        <taxon>Actinomycetes</taxon>
        <taxon>Micrococcales</taxon>
        <taxon>Microbacteriaceae</taxon>
        <taxon>Protaetiibacter</taxon>
    </lineage>
</organism>
<evidence type="ECO:0000256" key="11">
    <source>
        <dbReference type="ARBA" id="ARBA00023002"/>
    </source>
</evidence>
<comment type="subunit">
    <text evidence="5 15">Homodimer.</text>
</comment>
<feature type="active site" description="Proton acceptor" evidence="15">
    <location>
        <position position="259"/>
    </location>
</feature>
<keyword evidence="18" id="KW-1185">Reference proteome</keyword>
<dbReference type="Pfam" id="PF01118">
    <property type="entry name" value="Semialdhyde_dh"/>
    <property type="match status" value="1"/>
</dbReference>
<dbReference type="InterPro" id="IPR036291">
    <property type="entry name" value="NAD(P)-bd_dom_sf"/>
</dbReference>
<dbReference type="InterPro" id="IPR012080">
    <property type="entry name" value="Asp_semialdehyde_DH"/>
</dbReference>
<dbReference type="Pfam" id="PF02774">
    <property type="entry name" value="Semialdhyde_dhC"/>
    <property type="match status" value="1"/>
</dbReference>
<dbReference type="EMBL" id="JANTHX010000007">
    <property type="protein sequence ID" value="MCS0499592.1"/>
    <property type="molecule type" value="Genomic_DNA"/>
</dbReference>
<feature type="binding site" evidence="15">
    <location>
        <position position="328"/>
    </location>
    <ligand>
        <name>NADP(+)</name>
        <dbReference type="ChEBI" id="CHEBI:58349"/>
    </ligand>
</feature>
<evidence type="ECO:0000256" key="13">
    <source>
        <dbReference type="ARBA" id="ARBA00023167"/>
    </source>
</evidence>
<evidence type="ECO:0000313" key="18">
    <source>
        <dbReference type="Proteomes" id="UP001205337"/>
    </source>
</evidence>
<evidence type="ECO:0000256" key="12">
    <source>
        <dbReference type="ARBA" id="ARBA00023154"/>
    </source>
</evidence>
<dbReference type="InterPro" id="IPR005986">
    <property type="entry name" value="Asp_semialdehyde_DH_beta"/>
</dbReference>
<dbReference type="InterPro" id="IPR012280">
    <property type="entry name" value="Semialdhyde_DH_dimer_dom"/>
</dbReference>
<keyword evidence="12 15" id="KW-0457">Lysine biosynthesis</keyword>
<reference evidence="17 18" key="1">
    <citation type="submission" date="2022-08" db="EMBL/GenBank/DDBJ databases">
        <authorList>
            <person name="Li F."/>
        </authorList>
    </citation>
    <scope>NUCLEOTIDE SEQUENCE [LARGE SCALE GENOMIC DNA]</scope>
    <source>
        <strain evidence="17 18">10F1B-8-1</strain>
    </source>
</reference>
<comment type="catalytic activity">
    <reaction evidence="14 15">
        <text>L-aspartate 4-semialdehyde + phosphate + NADP(+) = 4-phospho-L-aspartate + NADPH + H(+)</text>
        <dbReference type="Rhea" id="RHEA:24284"/>
        <dbReference type="ChEBI" id="CHEBI:15378"/>
        <dbReference type="ChEBI" id="CHEBI:43474"/>
        <dbReference type="ChEBI" id="CHEBI:57535"/>
        <dbReference type="ChEBI" id="CHEBI:57783"/>
        <dbReference type="ChEBI" id="CHEBI:58349"/>
        <dbReference type="ChEBI" id="CHEBI:537519"/>
        <dbReference type="EC" id="1.2.1.11"/>
    </reaction>
</comment>
<evidence type="ECO:0000256" key="5">
    <source>
        <dbReference type="ARBA" id="ARBA00011738"/>
    </source>
</evidence>
<dbReference type="PIRSF" id="PIRSF000148">
    <property type="entry name" value="ASA_dh"/>
    <property type="match status" value="1"/>
</dbReference>
<dbReference type="GO" id="GO:0004073">
    <property type="term" value="F:aspartate-semialdehyde dehydrogenase activity"/>
    <property type="evidence" value="ECO:0007669"/>
    <property type="project" value="UniProtKB-EC"/>
</dbReference>
<dbReference type="PANTHER" id="PTHR46278">
    <property type="entry name" value="DEHYDROGENASE, PUTATIVE-RELATED"/>
    <property type="match status" value="1"/>
</dbReference>
<dbReference type="NCBIfam" id="NF011456">
    <property type="entry name" value="PRK14874.1"/>
    <property type="match status" value="1"/>
</dbReference>
<feature type="binding site" evidence="15">
    <location>
        <position position="229"/>
    </location>
    <ligand>
        <name>phosphate</name>
        <dbReference type="ChEBI" id="CHEBI:43474"/>
    </ligand>
</feature>
<comment type="caution">
    <text evidence="17">The sequence shown here is derived from an EMBL/GenBank/DDBJ whole genome shotgun (WGS) entry which is preliminary data.</text>
</comment>
<comment type="pathway">
    <text evidence="2 15">Amino-acid biosynthesis; L-lysine biosynthesis via DAP pathway; (S)-tetrahydrodipicolinate from L-aspartate: step 2/4.</text>
</comment>
<comment type="pathway">
    <text evidence="1 15">Amino-acid biosynthesis; L-methionine biosynthesis via de novo pathway; L-homoserine from L-aspartate: step 2/3.</text>
</comment>
<feature type="domain" description="Semialdehyde dehydrogenase NAD-binding" evidence="16">
    <location>
        <begin position="7"/>
        <end position="122"/>
    </location>
</feature>
<evidence type="ECO:0000259" key="16">
    <source>
        <dbReference type="SMART" id="SM00859"/>
    </source>
</evidence>
<dbReference type="SMART" id="SM00859">
    <property type="entry name" value="Semialdhyde_dh"/>
    <property type="match status" value="1"/>
</dbReference>
<dbReference type="NCBIfam" id="TIGR01296">
    <property type="entry name" value="asd_B"/>
    <property type="match status" value="1"/>
</dbReference>
<dbReference type="PANTHER" id="PTHR46278:SF2">
    <property type="entry name" value="ASPARTATE-SEMIALDEHYDE DEHYDROGENASE"/>
    <property type="match status" value="1"/>
</dbReference>
<comment type="pathway">
    <text evidence="3 15">Amino-acid biosynthesis; L-threonine biosynthesis; L-threonine from L-aspartate: step 2/5.</text>
</comment>
<dbReference type="EC" id="1.2.1.11" evidence="6 15"/>
<feature type="binding site" evidence="15">
    <location>
        <position position="159"/>
    </location>
    <ligand>
        <name>substrate</name>
    </ligand>
</feature>
<keyword evidence="7 15" id="KW-0028">Amino-acid biosynthesis</keyword>
<dbReference type="RefSeq" id="WP_258798648.1">
    <property type="nucleotide sequence ID" value="NZ_JANTHX010000007.1"/>
</dbReference>
<evidence type="ECO:0000256" key="4">
    <source>
        <dbReference type="ARBA" id="ARBA00010584"/>
    </source>
</evidence>
<feature type="binding site" evidence="15">
    <location>
        <position position="252"/>
    </location>
    <ligand>
        <name>substrate</name>
    </ligand>
</feature>
<dbReference type="InterPro" id="IPR000319">
    <property type="entry name" value="Asp-semialdehyde_DH_CS"/>
</dbReference>
<proteinExistence type="inferred from homology"/>
<dbReference type="SUPFAM" id="SSF55347">
    <property type="entry name" value="Glyceraldehyde-3-phosphate dehydrogenase-like, C-terminal domain"/>
    <property type="match status" value="1"/>
</dbReference>
<dbReference type="Gene3D" id="3.40.50.720">
    <property type="entry name" value="NAD(P)-binding Rossmann-like Domain"/>
    <property type="match status" value="1"/>
</dbReference>
<dbReference type="Proteomes" id="UP001205337">
    <property type="component" value="Unassembled WGS sequence"/>
</dbReference>
<keyword evidence="8 15" id="KW-0791">Threonine biosynthesis</keyword>
<sequence length="354" mass="36747">MSNHGIRLGVVGATGQVGAVVRRLLIERDFPIADIRFFASERSAGTTLPFRGEDIVVEDAATADPTGLDVAIFSAGATMSKVQAPRFAAAGVLVIDNSSAWRMDPEVPLVVSEVNPHALDEAVKGIVANPNCTTMAAMPVLKVLDAEAGLDRLVVSTYQAVSGAGLAGGEELLAQAEAAVAQDAIGLVHDGGAVELPAPVKFPRNIAFNVVPLAGSIVDDGLDETDEEKKLRNESRKILELPGLLVSGTCVRVPVFTGHSLSINATFANPITPDRARELLADAPGVQLADVPNPLEAAGADPSFVGRIRQDHSVPEGKGLALFISNDNLRKGAALNAVQIAELVAAKLTASAAR</sequence>
<gene>
    <name evidence="15" type="primary">asd</name>
    <name evidence="17" type="ORF">NUH29_08520</name>
</gene>
<comment type="similarity">
    <text evidence="4 15">Belongs to the aspartate-semialdehyde dehydrogenase family.</text>
</comment>
<feature type="binding site" evidence="15">
    <location>
        <position position="102"/>
    </location>
    <ligand>
        <name>phosphate</name>
        <dbReference type="ChEBI" id="CHEBI:43474"/>
    </ligand>
</feature>